<gene>
    <name evidence="2" type="ORF">EKO23_01365</name>
</gene>
<dbReference type="InterPro" id="IPR041581">
    <property type="entry name" value="Glyoxalase_6"/>
</dbReference>
<organism evidence="2 3">
    <name type="scientific">Nocardioides guangzhouensis</name>
    <dbReference type="NCBI Taxonomy" id="2497878"/>
    <lineage>
        <taxon>Bacteria</taxon>
        <taxon>Bacillati</taxon>
        <taxon>Actinomycetota</taxon>
        <taxon>Actinomycetes</taxon>
        <taxon>Propionibacteriales</taxon>
        <taxon>Nocardioidaceae</taxon>
        <taxon>Nocardioides</taxon>
    </lineage>
</organism>
<dbReference type="InterPro" id="IPR029068">
    <property type="entry name" value="Glyas_Bleomycin-R_OHBP_Dase"/>
</dbReference>
<evidence type="ECO:0000313" key="2">
    <source>
        <dbReference type="EMBL" id="RYP88570.1"/>
    </source>
</evidence>
<feature type="domain" description="Glyoxalase-like" evidence="1">
    <location>
        <begin position="118"/>
        <end position="208"/>
    </location>
</feature>
<dbReference type="EMBL" id="SDKM01000002">
    <property type="protein sequence ID" value="RYP88570.1"/>
    <property type="molecule type" value="Genomic_DNA"/>
</dbReference>
<protein>
    <recommendedName>
        <fullName evidence="1">Glyoxalase-like domain-containing protein</fullName>
    </recommendedName>
</protein>
<evidence type="ECO:0000313" key="3">
    <source>
        <dbReference type="Proteomes" id="UP000295198"/>
    </source>
</evidence>
<dbReference type="OrthoDB" id="15077at2"/>
<dbReference type="Gene3D" id="3.10.180.10">
    <property type="entry name" value="2,3-Dihydroxybiphenyl 1,2-Dioxygenase, domain 1"/>
    <property type="match status" value="1"/>
</dbReference>
<reference evidence="2 3" key="1">
    <citation type="submission" date="2019-01" db="EMBL/GenBank/DDBJ databases">
        <title>Nocardioides guangzhouensis sp. nov., an actinobacterium isolated from soil.</title>
        <authorList>
            <person name="Fu Y."/>
            <person name="Cai Y."/>
            <person name="Lin Z."/>
            <person name="Chen P."/>
        </authorList>
    </citation>
    <scope>NUCLEOTIDE SEQUENCE [LARGE SCALE GENOMIC DNA]</scope>
    <source>
        <strain evidence="2 3">130</strain>
    </source>
</reference>
<proteinExistence type="predicted"/>
<keyword evidence="3" id="KW-1185">Reference proteome</keyword>
<dbReference type="Pfam" id="PF18029">
    <property type="entry name" value="Glyoxalase_6"/>
    <property type="match status" value="1"/>
</dbReference>
<accession>A0A4Q4ZJS9</accession>
<dbReference type="SUPFAM" id="SSF54593">
    <property type="entry name" value="Glyoxalase/Bleomycin resistance protein/Dihydroxybiphenyl dioxygenase"/>
    <property type="match status" value="1"/>
</dbReference>
<dbReference type="Proteomes" id="UP000295198">
    <property type="component" value="Unassembled WGS sequence"/>
</dbReference>
<dbReference type="RefSeq" id="WP_134713318.1">
    <property type="nucleotide sequence ID" value="NZ_SDKM01000002.1"/>
</dbReference>
<sequence length="222" mass="23572">MSEQGWREFLAAEGVEDWVVLHGGAAAVFRVLSLGEAARLASTVADVPGIADAGVLITIGAERVTVRLTRGVERLERRHVDLARGVSAVAREHGAVADRAAVQEVQLAVAARPDDLDVGFWRAALGYAPLAEDNAVDPLGHGSTVWMQDLDPGRPLRHAMHVDVSVAREQAEDRVASALAAGGRMVDDSSAPRYWTLSDRAGNRVCICAWPDGAPWPGSTTA</sequence>
<evidence type="ECO:0000259" key="1">
    <source>
        <dbReference type="Pfam" id="PF18029"/>
    </source>
</evidence>
<comment type="caution">
    <text evidence="2">The sequence shown here is derived from an EMBL/GenBank/DDBJ whole genome shotgun (WGS) entry which is preliminary data.</text>
</comment>
<name>A0A4Q4ZJS9_9ACTN</name>
<dbReference type="AlphaFoldDB" id="A0A4Q4ZJS9"/>